<proteinExistence type="predicted"/>
<keyword evidence="2" id="KW-1185">Reference proteome</keyword>
<evidence type="ECO:0000313" key="2">
    <source>
        <dbReference type="Proteomes" id="UP000295431"/>
    </source>
</evidence>
<gene>
    <name evidence="1" type="ORF">E1284_29635</name>
</gene>
<evidence type="ECO:0000313" key="1">
    <source>
        <dbReference type="EMBL" id="TDC09400.1"/>
    </source>
</evidence>
<sequence length="185" mass="20268">MSGHDLREWTTAQFRSAMTAAMRADPHALDRLARANAALDPHSAAFLRTARMLTLATSAALTTVLTVHRPGRDRRERLVCAACGVGHCQTLRAISDALAAYGLQSDPVDRAEAWRRADAWYARTASRPVPLSIEAFDEGFIARSAEEAFDGVLVVDRHTGALTQWPPLATDALASQYRHYLRGTL</sequence>
<comment type="caution">
    <text evidence="1">The sequence shown here is derived from an EMBL/GenBank/DDBJ whole genome shotgun (WGS) entry which is preliminary data.</text>
</comment>
<reference evidence="1 2" key="1">
    <citation type="submission" date="2019-03" db="EMBL/GenBank/DDBJ databases">
        <title>Draft genome sequences of novel Actinobacteria.</title>
        <authorList>
            <person name="Sahin N."/>
            <person name="Ay H."/>
            <person name="Saygin H."/>
        </authorList>
    </citation>
    <scope>NUCLEOTIDE SEQUENCE [LARGE SCALE GENOMIC DNA]</scope>
    <source>
        <strain evidence="1 2">DSM 45347</strain>
    </source>
</reference>
<dbReference type="EMBL" id="SMJW01000197">
    <property type="protein sequence ID" value="TDC09400.1"/>
    <property type="molecule type" value="Genomic_DNA"/>
</dbReference>
<organism evidence="1 2">
    <name type="scientific">Actinomadura bangladeshensis</name>
    <dbReference type="NCBI Taxonomy" id="453573"/>
    <lineage>
        <taxon>Bacteria</taxon>
        <taxon>Bacillati</taxon>
        <taxon>Actinomycetota</taxon>
        <taxon>Actinomycetes</taxon>
        <taxon>Streptosporangiales</taxon>
        <taxon>Thermomonosporaceae</taxon>
        <taxon>Actinomadura</taxon>
    </lineage>
</organism>
<name>A0A4R4NNI3_9ACTN</name>
<dbReference type="Proteomes" id="UP000295431">
    <property type="component" value="Unassembled WGS sequence"/>
</dbReference>
<dbReference type="RefSeq" id="WP_131943458.1">
    <property type="nucleotide sequence ID" value="NZ_BAAAMX010000012.1"/>
</dbReference>
<dbReference type="AlphaFoldDB" id="A0A4R4NNI3"/>
<protein>
    <submittedName>
        <fullName evidence="1">Uncharacterized protein</fullName>
    </submittedName>
</protein>
<accession>A0A4R4NNI3</accession>
<dbReference type="OrthoDB" id="3481590at2"/>